<feature type="transmembrane region" description="Helical" evidence="1">
    <location>
        <begin position="230"/>
        <end position="257"/>
    </location>
</feature>
<keyword evidence="1" id="KW-0812">Transmembrane</keyword>
<comment type="caution">
    <text evidence="3">The sequence shown here is derived from an EMBL/GenBank/DDBJ whole genome shotgun (WGS) entry which is preliminary data.</text>
</comment>
<evidence type="ECO:0000256" key="1">
    <source>
        <dbReference type="SAM" id="Phobius"/>
    </source>
</evidence>
<name>A0ABV2H5J0_9HYPH</name>
<evidence type="ECO:0000313" key="3">
    <source>
        <dbReference type="EMBL" id="MET3585822.1"/>
    </source>
</evidence>
<sequence length="719" mass="72922">MAELASLGIEVQAKNVDQASSKLDKLSGAAKRAESAVEGLGPTSSKAGQMAARAADEAATALNAEAAAATKAAGAMRLHAQAANQNMRGMNAASLNVGNLAAQFQDIGVSAAMSMNPLQIALQQGTQISAVLGPMGAAGAVKALGGALLAVIAPISLLTIALVALVAAGLQMVDWPKLAASALRGVASVLDEIAPYAVAAAGALALLYAPAIIGGVVSLIALLGRLSAAALSLAASFAIANPATAFIIGLTAAVAAANIFREELEQIFGFDIVKAANDGVNSVIGAFVGGYQALKAVWSQLPAALSDVVYSTAKKVIDGIEIMVQAAIDGLNNLINKYALWTASIGQPLSPETYNSMILGPVEFGNVTNPNPGAASGAMGAAQDAYNAAQGTDYTGQAFDYIGRGASAAADKVKALAGWMETVDDKKKKGRGGKTEAEKYSDIVDGANRRIASLEAERAALGMTEEAAAALRYETSLLNEAQQKGITLTEAQKGELSALGSVMASIEFATKKAREALDFAKDVSRGFVDDFVSGLANGESAWKSFANAALNALSKIADKLMDSAFDSLFGGGGSLGGIFGGLFGGGKSFFPSAPVGLYASGGYTGNGAAHQAAGIVHGGEFVFSKKATDRIGVRNLDAMHKRAKGYASGGHVAPVMPANNNGVASATGQAESVHVTVGVAVDDQGGLQAYVKSVTRQAISQSEAKLPARIADLQMRRKA</sequence>
<organism evidence="3 4">
    <name type="scientific">Pseudorhizobium tarimense</name>
    <dbReference type="NCBI Taxonomy" id="1079109"/>
    <lineage>
        <taxon>Bacteria</taxon>
        <taxon>Pseudomonadati</taxon>
        <taxon>Pseudomonadota</taxon>
        <taxon>Alphaproteobacteria</taxon>
        <taxon>Hyphomicrobiales</taxon>
        <taxon>Rhizobiaceae</taxon>
        <taxon>Rhizobium/Agrobacterium group</taxon>
        <taxon>Pseudorhizobium</taxon>
    </lineage>
</organism>
<reference evidence="3 4" key="1">
    <citation type="submission" date="2024-06" db="EMBL/GenBank/DDBJ databases">
        <title>Genomic Encyclopedia of Type Strains, Phase IV (KMG-IV): sequencing the most valuable type-strain genomes for metagenomic binning, comparative biology and taxonomic classification.</title>
        <authorList>
            <person name="Goeker M."/>
        </authorList>
    </citation>
    <scope>NUCLEOTIDE SEQUENCE [LARGE SCALE GENOMIC DNA]</scope>
    <source>
        <strain evidence="3 4">DSM 105042</strain>
    </source>
</reference>
<dbReference type="RefSeq" id="WP_247243744.1">
    <property type="nucleotide sequence ID" value="NZ_JALJRA010000006.1"/>
</dbReference>
<dbReference type="InterPro" id="IPR009628">
    <property type="entry name" value="Phage_tape_measure_N"/>
</dbReference>
<evidence type="ECO:0000259" key="2">
    <source>
        <dbReference type="Pfam" id="PF06791"/>
    </source>
</evidence>
<dbReference type="EMBL" id="JBEPLJ010000006">
    <property type="protein sequence ID" value="MET3585822.1"/>
    <property type="molecule type" value="Genomic_DNA"/>
</dbReference>
<protein>
    <recommendedName>
        <fullName evidence="2">Bacteriophage tail tape measure N-terminal domain-containing protein</fullName>
    </recommendedName>
</protein>
<feature type="transmembrane region" description="Helical" evidence="1">
    <location>
        <begin position="193"/>
        <end position="223"/>
    </location>
</feature>
<feature type="domain" description="Bacteriophage tail tape measure N-terminal" evidence="2">
    <location>
        <begin position="90"/>
        <end position="170"/>
    </location>
</feature>
<proteinExistence type="predicted"/>
<dbReference type="Proteomes" id="UP001549031">
    <property type="component" value="Unassembled WGS sequence"/>
</dbReference>
<evidence type="ECO:0000313" key="4">
    <source>
        <dbReference type="Proteomes" id="UP001549031"/>
    </source>
</evidence>
<keyword evidence="1" id="KW-0472">Membrane</keyword>
<accession>A0ABV2H5J0</accession>
<dbReference type="Pfam" id="PF06791">
    <property type="entry name" value="TMP_2"/>
    <property type="match status" value="1"/>
</dbReference>
<feature type="transmembrane region" description="Helical" evidence="1">
    <location>
        <begin position="147"/>
        <end position="173"/>
    </location>
</feature>
<keyword evidence="4" id="KW-1185">Reference proteome</keyword>
<gene>
    <name evidence="3" type="ORF">ABID21_001931</name>
</gene>
<keyword evidence="1" id="KW-1133">Transmembrane helix</keyword>